<proteinExistence type="predicted"/>
<reference evidence="2 3" key="2">
    <citation type="submission" date="2020-05" db="EMBL/GenBank/DDBJ databases">
        <authorList>
            <person name="Campoy J."/>
            <person name="Schneeberger K."/>
            <person name="Spophaly S."/>
        </authorList>
    </citation>
    <scope>NUCLEOTIDE SEQUENCE [LARGE SCALE GENOMIC DNA]</scope>
    <source>
        <strain evidence="2">PruArmRojPasFocal</strain>
    </source>
</reference>
<dbReference type="PANTHER" id="PTHR45125">
    <property type="entry name" value="F21J9.4-RELATED"/>
    <property type="match status" value="1"/>
</dbReference>
<dbReference type="EMBL" id="CAEKDK010000004">
    <property type="protein sequence ID" value="CAB4278562.1"/>
    <property type="molecule type" value="Genomic_DNA"/>
</dbReference>
<evidence type="ECO:0000313" key="1">
    <source>
        <dbReference type="EMBL" id="CAB4278562.1"/>
    </source>
</evidence>
<accession>A0A6J5XDM9</accession>
<keyword evidence="4" id="KW-1185">Reference proteome</keyword>
<dbReference type="Proteomes" id="UP000507245">
    <property type="component" value="Unassembled WGS sequence"/>
</dbReference>
<dbReference type="PANTHER" id="PTHR45125:SF51">
    <property type="entry name" value="F21J9.4-RELATED"/>
    <property type="match status" value="1"/>
</dbReference>
<reference evidence="4" key="1">
    <citation type="journal article" date="2020" name="Genome Biol.">
        <title>Gamete binning: chromosome-level and haplotype-resolved genome assembly enabled by high-throughput single-cell sequencing of gamete genomes.</title>
        <authorList>
            <person name="Campoy J.A."/>
            <person name="Sun H."/>
            <person name="Goel M."/>
            <person name="Jiao W.-B."/>
            <person name="Folz-Donahue K."/>
            <person name="Wang N."/>
            <person name="Rubio M."/>
            <person name="Liu C."/>
            <person name="Kukat C."/>
            <person name="Ruiz D."/>
            <person name="Huettel B."/>
            <person name="Schneeberger K."/>
        </authorList>
    </citation>
    <scope>NUCLEOTIDE SEQUENCE [LARGE SCALE GENOMIC DNA]</scope>
    <source>
        <strain evidence="4">cv. Rojo Pasion</strain>
    </source>
</reference>
<sequence length="97" mass="11051">MDSVDNTYYANILNGQVNLNDPFSTFGCTPTNQNEGDNDMPQVIVPTIPTTKKPQRAKNFVVEEDMLLVSAWLNVGLDLVHGNEQRSSTYWNRIREY</sequence>
<gene>
    <name evidence="1" type="ORF">CURHAP_LOCUS29832</name>
    <name evidence="2" type="ORF">ORAREDHAP_LOCUS29466</name>
</gene>
<evidence type="ECO:0000313" key="4">
    <source>
        <dbReference type="Proteomes" id="UP000507245"/>
    </source>
</evidence>
<evidence type="ECO:0000313" key="2">
    <source>
        <dbReference type="EMBL" id="CAB4308968.1"/>
    </source>
</evidence>
<dbReference type="Proteomes" id="UP000507222">
    <property type="component" value="Unassembled WGS sequence"/>
</dbReference>
<protein>
    <submittedName>
        <fullName evidence="2">Uncharacterized protein</fullName>
    </submittedName>
</protein>
<evidence type="ECO:0000313" key="3">
    <source>
        <dbReference type="Proteomes" id="UP000507222"/>
    </source>
</evidence>
<dbReference type="OrthoDB" id="2507178at2759"/>
<dbReference type="EMBL" id="CAEKKB010000004">
    <property type="protein sequence ID" value="CAB4308968.1"/>
    <property type="molecule type" value="Genomic_DNA"/>
</dbReference>
<dbReference type="AlphaFoldDB" id="A0A6J5XDM9"/>
<organism evidence="2 4">
    <name type="scientific">Prunus armeniaca</name>
    <name type="common">Apricot</name>
    <name type="synonym">Armeniaca vulgaris</name>
    <dbReference type="NCBI Taxonomy" id="36596"/>
    <lineage>
        <taxon>Eukaryota</taxon>
        <taxon>Viridiplantae</taxon>
        <taxon>Streptophyta</taxon>
        <taxon>Embryophyta</taxon>
        <taxon>Tracheophyta</taxon>
        <taxon>Spermatophyta</taxon>
        <taxon>Magnoliopsida</taxon>
        <taxon>eudicotyledons</taxon>
        <taxon>Gunneridae</taxon>
        <taxon>Pentapetalae</taxon>
        <taxon>rosids</taxon>
        <taxon>fabids</taxon>
        <taxon>Rosales</taxon>
        <taxon>Rosaceae</taxon>
        <taxon>Amygdaloideae</taxon>
        <taxon>Amygdaleae</taxon>
        <taxon>Prunus</taxon>
    </lineage>
</organism>
<name>A0A6J5XDM9_PRUAR</name>